<feature type="transmembrane region" description="Helical" evidence="9">
    <location>
        <begin position="55"/>
        <end position="76"/>
    </location>
</feature>
<dbReference type="AlphaFoldDB" id="A0A6N7QRP1"/>
<dbReference type="RefSeq" id="WP_153720183.1">
    <property type="nucleotide sequence ID" value="NZ_WJPP01000007.1"/>
</dbReference>
<evidence type="ECO:0000256" key="4">
    <source>
        <dbReference type="ARBA" id="ARBA00022519"/>
    </source>
</evidence>
<evidence type="ECO:0000256" key="1">
    <source>
        <dbReference type="ARBA" id="ARBA00004429"/>
    </source>
</evidence>
<keyword evidence="3" id="KW-1003">Cell membrane</keyword>
<keyword evidence="12" id="KW-1185">Reference proteome</keyword>
<reference evidence="11 12" key="1">
    <citation type="submission" date="2019-11" db="EMBL/GenBank/DDBJ databases">
        <authorList>
            <person name="Zhang X.Y."/>
        </authorList>
    </citation>
    <scope>NUCLEOTIDE SEQUENCE [LARGE SCALE GENOMIC DNA]</scope>
    <source>
        <strain evidence="11 12">C176</strain>
    </source>
</reference>
<dbReference type="InterPro" id="IPR007387">
    <property type="entry name" value="TRAP_DctQ"/>
</dbReference>
<accession>A0A6N7QRP1</accession>
<comment type="subcellular location">
    <subcellularLocation>
        <location evidence="1 9">Cell inner membrane</location>
        <topology evidence="1 9">Multi-pass membrane protein</topology>
    </subcellularLocation>
</comment>
<feature type="transmembrane region" description="Helical" evidence="9">
    <location>
        <begin position="21"/>
        <end position="49"/>
    </location>
</feature>
<evidence type="ECO:0000256" key="3">
    <source>
        <dbReference type="ARBA" id="ARBA00022475"/>
    </source>
</evidence>
<dbReference type="InterPro" id="IPR055348">
    <property type="entry name" value="DctQ"/>
</dbReference>
<evidence type="ECO:0000256" key="7">
    <source>
        <dbReference type="ARBA" id="ARBA00023136"/>
    </source>
</evidence>
<comment type="function">
    <text evidence="9">Part of the tripartite ATP-independent periplasmic (TRAP) transport system.</text>
</comment>
<dbReference type="PANTHER" id="PTHR35011">
    <property type="entry name" value="2,3-DIKETO-L-GULONATE TRAP TRANSPORTER SMALL PERMEASE PROTEIN YIAM"/>
    <property type="match status" value="1"/>
</dbReference>
<comment type="caution">
    <text evidence="9">Lacks conserved residue(s) required for the propagation of feature annotation.</text>
</comment>
<gene>
    <name evidence="11" type="ORF">GH984_10520</name>
</gene>
<name>A0A6N7QRP1_9GAMM</name>
<evidence type="ECO:0000313" key="11">
    <source>
        <dbReference type="EMBL" id="MRH79131.1"/>
    </source>
</evidence>
<dbReference type="EMBL" id="WJPP01000007">
    <property type="protein sequence ID" value="MRH79131.1"/>
    <property type="molecule type" value="Genomic_DNA"/>
</dbReference>
<keyword evidence="4 9" id="KW-0997">Cell inner membrane</keyword>
<keyword evidence="6 9" id="KW-1133">Transmembrane helix</keyword>
<evidence type="ECO:0000256" key="5">
    <source>
        <dbReference type="ARBA" id="ARBA00022692"/>
    </source>
</evidence>
<evidence type="ECO:0000313" key="12">
    <source>
        <dbReference type="Proteomes" id="UP000433788"/>
    </source>
</evidence>
<organism evidence="11 12">
    <name type="scientific">Spiribacter salilacus</name>
    <dbReference type="NCBI Taxonomy" id="2664894"/>
    <lineage>
        <taxon>Bacteria</taxon>
        <taxon>Pseudomonadati</taxon>
        <taxon>Pseudomonadota</taxon>
        <taxon>Gammaproteobacteria</taxon>
        <taxon>Chromatiales</taxon>
        <taxon>Ectothiorhodospiraceae</taxon>
        <taxon>Spiribacter</taxon>
    </lineage>
</organism>
<dbReference type="Pfam" id="PF04290">
    <property type="entry name" value="DctQ"/>
    <property type="match status" value="1"/>
</dbReference>
<feature type="domain" description="Tripartite ATP-independent periplasmic transporters DctQ component" evidence="10">
    <location>
        <begin position="35"/>
        <end position="167"/>
    </location>
</feature>
<evidence type="ECO:0000256" key="6">
    <source>
        <dbReference type="ARBA" id="ARBA00022989"/>
    </source>
</evidence>
<dbReference type="GO" id="GO:0022857">
    <property type="term" value="F:transmembrane transporter activity"/>
    <property type="evidence" value="ECO:0007669"/>
    <property type="project" value="UniProtKB-UniRule"/>
</dbReference>
<comment type="caution">
    <text evidence="11">The sequence shown here is derived from an EMBL/GenBank/DDBJ whole genome shotgun (WGS) entry which is preliminary data.</text>
</comment>
<sequence>MPKNEREQKLRSIVSMLDLPGRWVGLATAWLALPLIGCLVYEVVLRYIFNSPTMWAYDITYMLTGTMFMLGAAWTLGEDRHVRADFLFNIMSPRWQGALDGVMTLCLFLPAIFFFTFATLDYAADSWARSERIITSPWMPIIYPFKTVMPIAGVLLLIQGISELIKSVYAVKTNRHFREQSI</sequence>
<evidence type="ECO:0000259" key="10">
    <source>
        <dbReference type="Pfam" id="PF04290"/>
    </source>
</evidence>
<proteinExistence type="inferred from homology"/>
<comment type="subunit">
    <text evidence="9">The complex comprises the extracytoplasmic solute receptor protein and the two transmembrane proteins.</text>
</comment>
<keyword evidence="7 9" id="KW-0472">Membrane</keyword>
<feature type="transmembrane region" description="Helical" evidence="9">
    <location>
        <begin position="97"/>
        <end position="118"/>
    </location>
</feature>
<keyword evidence="2 9" id="KW-0813">Transport</keyword>
<evidence type="ECO:0000256" key="2">
    <source>
        <dbReference type="ARBA" id="ARBA00022448"/>
    </source>
</evidence>
<evidence type="ECO:0000256" key="9">
    <source>
        <dbReference type="RuleBase" id="RU369079"/>
    </source>
</evidence>
<dbReference type="Proteomes" id="UP000433788">
    <property type="component" value="Unassembled WGS sequence"/>
</dbReference>
<dbReference type="PANTHER" id="PTHR35011:SF4">
    <property type="entry name" value="SLL1102 PROTEIN"/>
    <property type="match status" value="1"/>
</dbReference>
<comment type="similarity">
    <text evidence="8 9">Belongs to the TRAP transporter small permease family.</text>
</comment>
<evidence type="ECO:0000256" key="8">
    <source>
        <dbReference type="ARBA" id="ARBA00038436"/>
    </source>
</evidence>
<protein>
    <recommendedName>
        <fullName evidence="9">TRAP transporter small permease protein</fullName>
    </recommendedName>
</protein>
<dbReference type="GO" id="GO:0005886">
    <property type="term" value="C:plasma membrane"/>
    <property type="evidence" value="ECO:0007669"/>
    <property type="project" value="UniProtKB-SubCell"/>
</dbReference>
<keyword evidence="5 9" id="KW-0812">Transmembrane</keyword>